<evidence type="ECO:0000259" key="1">
    <source>
        <dbReference type="PROSITE" id="PS51746"/>
    </source>
</evidence>
<dbReference type="SMART" id="SM00332">
    <property type="entry name" value="PP2Cc"/>
    <property type="match status" value="1"/>
</dbReference>
<evidence type="ECO:0000313" key="2">
    <source>
        <dbReference type="EMBL" id="GCE24913.1"/>
    </source>
</evidence>
<dbReference type="AlphaFoldDB" id="A0A402B0N8"/>
<dbReference type="InterPro" id="IPR015655">
    <property type="entry name" value="PP2C"/>
</dbReference>
<dbReference type="CDD" id="cd00143">
    <property type="entry name" value="PP2Cc"/>
    <property type="match status" value="1"/>
</dbReference>
<accession>A0A402B0N8</accession>
<reference evidence="3" key="1">
    <citation type="submission" date="2018-12" db="EMBL/GenBank/DDBJ databases">
        <title>Tengunoibacter tsumagoiensis gen. nov., sp. nov., Dictyobacter kobayashii sp. nov., D. alpinus sp. nov., and D. joshuensis sp. nov. and description of Dictyobacteraceae fam. nov. within the order Ktedonobacterales isolated from Tengu-no-mugimeshi.</title>
        <authorList>
            <person name="Wang C.M."/>
            <person name="Zheng Y."/>
            <person name="Sakai Y."/>
            <person name="Toyoda A."/>
            <person name="Minakuchi Y."/>
            <person name="Abe K."/>
            <person name="Yokota A."/>
            <person name="Yabe S."/>
        </authorList>
    </citation>
    <scope>NUCLEOTIDE SEQUENCE [LARGE SCALE GENOMIC DNA]</scope>
    <source>
        <strain evidence="3">Uno16</strain>
    </source>
</reference>
<protein>
    <submittedName>
        <fullName evidence="2">Protein phosphatase PrpC</fullName>
    </submittedName>
</protein>
<organism evidence="2 3">
    <name type="scientific">Dictyobacter alpinus</name>
    <dbReference type="NCBI Taxonomy" id="2014873"/>
    <lineage>
        <taxon>Bacteria</taxon>
        <taxon>Bacillati</taxon>
        <taxon>Chloroflexota</taxon>
        <taxon>Ktedonobacteria</taxon>
        <taxon>Ktedonobacterales</taxon>
        <taxon>Dictyobacteraceae</taxon>
        <taxon>Dictyobacter</taxon>
    </lineage>
</organism>
<dbReference type="GO" id="GO:0004722">
    <property type="term" value="F:protein serine/threonine phosphatase activity"/>
    <property type="evidence" value="ECO:0007669"/>
    <property type="project" value="InterPro"/>
</dbReference>
<dbReference type="Proteomes" id="UP000287171">
    <property type="component" value="Unassembled WGS sequence"/>
</dbReference>
<dbReference type="SMART" id="SM00331">
    <property type="entry name" value="PP2C_SIG"/>
    <property type="match status" value="1"/>
</dbReference>
<name>A0A402B0N8_9CHLR</name>
<evidence type="ECO:0000313" key="3">
    <source>
        <dbReference type="Proteomes" id="UP000287171"/>
    </source>
</evidence>
<dbReference type="PROSITE" id="PS51746">
    <property type="entry name" value="PPM_2"/>
    <property type="match status" value="1"/>
</dbReference>
<comment type="caution">
    <text evidence="2">The sequence shown here is derived from an EMBL/GenBank/DDBJ whole genome shotgun (WGS) entry which is preliminary data.</text>
</comment>
<dbReference type="Pfam" id="PF13672">
    <property type="entry name" value="PP2C_2"/>
    <property type="match status" value="1"/>
</dbReference>
<dbReference type="PANTHER" id="PTHR47992">
    <property type="entry name" value="PROTEIN PHOSPHATASE"/>
    <property type="match status" value="1"/>
</dbReference>
<dbReference type="InterPro" id="IPR001932">
    <property type="entry name" value="PPM-type_phosphatase-like_dom"/>
</dbReference>
<dbReference type="Gene3D" id="3.60.40.10">
    <property type="entry name" value="PPM-type phosphatase domain"/>
    <property type="match status" value="1"/>
</dbReference>
<dbReference type="EMBL" id="BIFT01000001">
    <property type="protein sequence ID" value="GCE24913.1"/>
    <property type="molecule type" value="Genomic_DNA"/>
</dbReference>
<sequence>MIIDELGGLFAVFDGVGGSAAAEIASQTAANSTRESWKRILTTDRNRRKIYTFLEDCNKRDLCPILEKLILDADEEVRTNGADRAGTDDLATTVALAAFCRTPNSNEYTMTYAHVGDSRVYLLRGEDHLKRLTHDDGLLTKLVENQIVNEYHAFRIDQAMRADQLSEVEYSYFRLRGGITQALGGPIPPTIHTDKANIRPGDRILLCTDGIHDNLTDEEIEDILRNSPRQSAGRILVERARRRSHEDRNQTIRSKPDDMSAIVMTCRF</sequence>
<feature type="domain" description="PPM-type phosphatase" evidence="1">
    <location>
        <begin position="1"/>
        <end position="266"/>
    </location>
</feature>
<proteinExistence type="predicted"/>
<gene>
    <name evidence="2" type="primary">prpC</name>
    <name evidence="2" type="ORF">KDA_03970</name>
</gene>
<dbReference type="InterPro" id="IPR036457">
    <property type="entry name" value="PPM-type-like_dom_sf"/>
</dbReference>
<dbReference type="SUPFAM" id="SSF81606">
    <property type="entry name" value="PP2C-like"/>
    <property type="match status" value="1"/>
</dbReference>
<keyword evidence="3" id="KW-1185">Reference proteome</keyword>